<keyword evidence="4" id="KW-0547">Nucleotide-binding</keyword>
<dbReference type="Proteomes" id="UP000318053">
    <property type="component" value="Unassembled WGS sequence"/>
</dbReference>
<dbReference type="InterPro" id="IPR029044">
    <property type="entry name" value="Nucleotide-diphossugar_trans"/>
</dbReference>
<dbReference type="Pfam" id="PF12804">
    <property type="entry name" value="NTP_transf_3"/>
    <property type="match status" value="1"/>
</dbReference>
<keyword evidence="2" id="KW-0808">Transferase</keyword>
<proteinExistence type="predicted"/>
<name>A0A5C5XWC3_9BACT</name>
<comment type="caution">
    <text evidence="9">The sequence shown here is derived from an EMBL/GenBank/DDBJ whole genome shotgun (WGS) entry which is preliminary data.</text>
</comment>
<evidence type="ECO:0000256" key="4">
    <source>
        <dbReference type="ARBA" id="ARBA00022741"/>
    </source>
</evidence>
<evidence type="ECO:0000259" key="8">
    <source>
        <dbReference type="Pfam" id="PF12804"/>
    </source>
</evidence>
<dbReference type="AlphaFoldDB" id="A0A5C5XWC3"/>
<dbReference type="GO" id="GO:0046872">
    <property type="term" value="F:metal ion binding"/>
    <property type="evidence" value="ECO:0007669"/>
    <property type="project" value="UniProtKB-KW"/>
</dbReference>
<dbReference type="CDD" id="cd02503">
    <property type="entry name" value="MobA"/>
    <property type="match status" value="1"/>
</dbReference>
<dbReference type="EMBL" id="SJPK01000004">
    <property type="protein sequence ID" value="TWT67220.1"/>
    <property type="molecule type" value="Genomic_DNA"/>
</dbReference>
<sequence>MSRTPLLGTVLAGGRSTRMGRCKADLPHASGGSFLDHAIAQLSACCDHVACSLAADPAAAPLPNGVHTIVDAAADRGPAQGVCQAVGLAKSLRCTGVLITPVDLPALTSEHLQRLIIAAERSHDQVIAAISDDAAATKRLQPLVAIYPVSLQGELNSLAHSTHRSLYRFLSGVDCLTVELPTAVLHNVNSPHDLLP</sequence>
<evidence type="ECO:0000256" key="2">
    <source>
        <dbReference type="ARBA" id="ARBA00022679"/>
    </source>
</evidence>
<protein>
    <submittedName>
        <fullName evidence="9">Molybdopterin-guanine dinucleotide biosynthesis protein MobA</fullName>
    </submittedName>
</protein>
<dbReference type="GO" id="GO:0006777">
    <property type="term" value="P:Mo-molybdopterin cofactor biosynthetic process"/>
    <property type="evidence" value="ECO:0007669"/>
    <property type="project" value="UniProtKB-KW"/>
</dbReference>
<organism evidence="9 10">
    <name type="scientific">Allorhodopirellula solitaria</name>
    <dbReference type="NCBI Taxonomy" id="2527987"/>
    <lineage>
        <taxon>Bacteria</taxon>
        <taxon>Pseudomonadati</taxon>
        <taxon>Planctomycetota</taxon>
        <taxon>Planctomycetia</taxon>
        <taxon>Pirellulales</taxon>
        <taxon>Pirellulaceae</taxon>
        <taxon>Allorhodopirellula</taxon>
    </lineage>
</organism>
<dbReference type="PANTHER" id="PTHR19136">
    <property type="entry name" value="MOLYBDENUM COFACTOR GUANYLYLTRANSFERASE"/>
    <property type="match status" value="1"/>
</dbReference>
<keyword evidence="7" id="KW-0501">Molybdenum cofactor biosynthesis</keyword>
<dbReference type="RefSeq" id="WP_146391148.1">
    <property type="nucleotide sequence ID" value="NZ_SJPK01000004.1"/>
</dbReference>
<keyword evidence="5" id="KW-0460">Magnesium</keyword>
<keyword evidence="6" id="KW-0342">GTP-binding</keyword>
<dbReference type="OrthoDB" id="9788394at2"/>
<keyword evidence="3" id="KW-0479">Metal-binding</keyword>
<dbReference type="GO" id="GO:0005525">
    <property type="term" value="F:GTP binding"/>
    <property type="evidence" value="ECO:0007669"/>
    <property type="project" value="UniProtKB-KW"/>
</dbReference>
<evidence type="ECO:0000256" key="6">
    <source>
        <dbReference type="ARBA" id="ARBA00023134"/>
    </source>
</evidence>
<dbReference type="Gene3D" id="3.90.550.10">
    <property type="entry name" value="Spore Coat Polysaccharide Biosynthesis Protein SpsA, Chain A"/>
    <property type="match status" value="1"/>
</dbReference>
<dbReference type="GO" id="GO:0016779">
    <property type="term" value="F:nucleotidyltransferase activity"/>
    <property type="evidence" value="ECO:0007669"/>
    <property type="project" value="UniProtKB-ARBA"/>
</dbReference>
<dbReference type="InterPro" id="IPR013482">
    <property type="entry name" value="Molybde_CF_guanTrfase"/>
</dbReference>
<feature type="domain" description="MobA-like NTP transferase" evidence="8">
    <location>
        <begin position="9"/>
        <end position="168"/>
    </location>
</feature>
<evidence type="ECO:0000256" key="5">
    <source>
        <dbReference type="ARBA" id="ARBA00022842"/>
    </source>
</evidence>
<accession>A0A5C5XWC3</accession>
<keyword evidence="10" id="KW-1185">Reference proteome</keyword>
<dbReference type="InterPro" id="IPR025877">
    <property type="entry name" value="MobA-like_NTP_Trfase"/>
</dbReference>
<evidence type="ECO:0000313" key="10">
    <source>
        <dbReference type="Proteomes" id="UP000318053"/>
    </source>
</evidence>
<evidence type="ECO:0000313" key="9">
    <source>
        <dbReference type="EMBL" id="TWT67220.1"/>
    </source>
</evidence>
<keyword evidence="1" id="KW-0963">Cytoplasm</keyword>
<evidence type="ECO:0000256" key="7">
    <source>
        <dbReference type="ARBA" id="ARBA00023150"/>
    </source>
</evidence>
<reference evidence="9 10" key="1">
    <citation type="submission" date="2019-02" db="EMBL/GenBank/DDBJ databases">
        <title>Deep-cultivation of Planctomycetes and their phenomic and genomic characterization uncovers novel biology.</title>
        <authorList>
            <person name="Wiegand S."/>
            <person name="Jogler M."/>
            <person name="Boedeker C."/>
            <person name="Pinto D."/>
            <person name="Vollmers J."/>
            <person name="Rivas-Marin E."/>
            <person name="Kohn T."/>
            <person name="Peeters S.H."/>
            <person name="Heuer A."/>
            <person name="Rast P."/>
            <person name="Oberbeckmann S."/>
            <person name="Bunk B."/>
            <person name="Jeske O."/>
            <person name="Meyerdierks A."/>
            <person name="Storesund J.E."/>
            <person name="Kallscheuer N."/>
            <person name="Luecker S."/>
            <person name="Lage O.M."/>
            <person name="Pohl T."/>
            <person name="Merkel B.J."/>
            <person name="Hornburger P."/>
            <person name="Mueller R.-W."/>
            <person name="Bruemmer F."/>
            <person name="Labrenz M."/>
            <person name="Spormann A.M."/>
            <person name="Op Den Camp H."/>
            <person name="Overmann J."/>
            <person name="Amann R."/>
            <person name="Jetten M.S.M."/>
            <person name="Mascher T."/>
            <person name="Medema M.H."/>
            <person name="Devos D.P."/>
            <person name="Kaster A.-K."/>
            <person name="Ovreas L."/>
            <person name="Rohde M."/>
            <person name="Galperin M.Y."/>
            <person name="Jogler C."/>
        </authorList>
    </citation>
    <scope>NUCLEOTIDE SEQUENCE [LARGE SCALE GENOMIC DNA]</scope>
    <source>
        <strain evidence="9 10">CA85</strain>
    </source>
</reference>
<evidence type="ECO:0000256" key="1">
    <source>
        <dbReference type="ARBA" id="ARBA00022490"/>
    </source>
</evidence>
<dbReference type="SUPFAM" id="SSF53448">
    <property type="entry name" value="Nucleotide-diphospho-sugar transferases"/>
    <property type="match status" value="1"/>
</dbReference>
<dbReference type="PANTHER" id="PTHR19136:SF81">
    <property type="entry name" value="MOLYBDENUM COFACTOR GUANYLYLTRANSFERASE"/>
    <property type="match status" value="1"/>
</dbReference>
<evidence type="ECO:0000256" key="3">
    <source>
        <dbReference type="ARBA" id="ARBA00022723"/>
    </source>
</evidence>
<gene>
    <name evidence="9" type="ORF">CA85_20690</name>
</gene>